<dbReference type="AlphaFoldDB" id="A0A1R4EFA8"/>
<evidence type="ECO:0000313" key="2">
    <source>
        <dbReference type="EMBL" id="SJM37181.1"/>
    </source>
</evidence>
<organism evidence="2 3">
    <name type="scientific">Psychrobacter pasteurii</name>
    <dbReference type="NCBI Taxonomy" id="1945520"/>
    <lineage>
        <taxon>Bacteria</taxon>
        <taxon>Pseudomonadati</taxon>
        <taxon>Pseudomonadota</taxon>
        <taxon>Gammaproteobacteria</taxon>
        <taxon>Moraxellales</taxon>
        <taxon>Moraxellaceae</taxon>
        <taxon>Psychrobacter</taxon>
    </lineage>
</organism>
<protein>
    <recommendedName>
        <fullName evidence="1">Minor tail T domain-containing protein</fullName>
    </recommendedName>
</protein>
<dbReference type="EMBL" id="FUGD01000075">
    <property type="protein sequence ID" value="SJM37181.1"/>
    <property type="molecule type" value="Genomic_DNA"/>
</dbReference>
<proteinExistence type="predicted"/>
<sequence>MTVSQLSSEMTSQELTEWMAYDRFDPIGGFRQDLQTAHLLYEKRGSDDKNIFDFLPVDPNPMTDEQRAEVERVKKIEELEVQTAQMIAMFDSM</sequence>
<accession>A0A1R4EFA8</accession>
<dbReference type="STRING" id="1945520.A1019T_01152"/>
<feature type="domain" description="Minor tail T" evidence="1">
    <location>
        <begin position="11"/>
        <end position="72"/>
    </location>
</feature>
<gene>
    <name evidence="2" type="ORF">A1019T_01152</name>
</gene>
<dbReference type="RefSeq" id="WP_077448581.1">
    <property type="nucleotide sequence ID" value="NZ_FUGD01000075.1"/>
</dbReference>
<dbReference type="Proteomes" id="UP000188169">
    <property type="component" value="Unassembled WGS sequence"/>
</dbReference>
<reference evidence="3" key="1">
    <citation type="submission" date="2017-02" db="EMBL/GenBank/DDBJ databases">
        <authorList>
            <person name="Mornico D."/>
        </authorList>
    </citation>
    <scope>NUCLEOTIDE SEQUENCE [LARGE SCALE GENOMIC DNA]</scope>
</reference>
<dbReference type="InterPro" id="IPR009350">
    <property type="entry name" value="Phage_tail_T"/>
</dbReference>
<evidence type="ECO:0000313" key="3">
    <source>
        <dbReference type="Proteomes" id="UP000188169"/>
    </source>
</evidence>
<name>A0A1R4EFA8_9GAMM</name>
<dbReference type="OrthoDB" id="8662049at2"/>
<evidence type="ECO:0000259" key="1">
    <source>
        <dbReference type="Pfam" id="PF06223"/>
    </source>
</evidence>
<keyword evidence="3" id="KW-1185">Reference proteome</keyword>
<dbReference type="Pfam" id="PF06223">
    <property type="entry name" value="Phage_tail_T"/>
    <property type="match status" value="1"/>
</dbReference>